<gene>
    <name evidence="1" type="ORF">ACFSUC_07035</name>
</gene>
<reference evidence="2" key="1">
    <citation type="journal article" date="2019" name="Int. J. Syst. Evol. Microbiol.">
        <title>The Global Catalogue of Microorganisms (GCM) 10K type strain sequencing project: providing services to taxonomists for standard genome sequencing and annotation.</title>
        <authorList>
            <consortium name="The Broad Institute Genomics Platform"/>
            <consortium name="The Broad Institute Genome Sequencing Center for Infectious Disease"/>
            <person name="Wu L."/>
            <person name="Ma J."/>
        </authorList>
    </citation>
    <scope>NUCLEOTIDE SEQUENCE [LARGE SCALE GENOMIC DNA]</scope>
    <source>
        <strain evidence="2">KCTC 33676</strain>
    </source>
</reference>
<dbReference type="RefSeq" id="WP_379928813.1">
    <property type="nucleotide sequence ID" value="NZ_JBHUMM010000010.1"/>
</dbReference>
<name>A0ABW5R8P4_9BACL</name>
<keyword evidence="2" id="KW-1185">Reference proteome</keyword>
<dbReference type="Proteomes" id="UP001597497">
    <property type="component" value="Unassembled WGS sequence"/>
</dbReference>
<evidence type="ECO:0000313" key="2">
    <source>
        <dbReference type="Proteomes" id="UP001597497"/>
    </source>
</evidence>
<sequence length="72" mass="7695">MGGRDAGCSCAAWQEILNVGGSFRVNTEAGDVEPSEPLTFTGNDENFLFFTRANGDPIAFCCVKITSIETES</sequence>
<organism evidence="1 2">
    <name type="scientific">Marinicrinis sediminis</name>
    <dbReference type="NCBI Taxonomy" id="1652465"/>
    <lineage>
        <taxon>Bacteria</taxon>
        <taxon>Bacillati</taxon>
        <taxon>Bacillota</taxon>
        <taxon>Bacilli</taxon>
        <taxon>Bacillales</taxon>
        <taxon>Paenibacillaceae</taxon>
    </lineage>
</organism>
<evidence type="ECO:0000313" key="1">
    <source>
        <dbReference type="EMBL" id="MFD2671358.1"/>
    </source>
</evidence>
<comment type="caution">
    <text evidence="1">The sequence shown here is derived from an EMBL/GenBank/DDBJ whole genome shotgun (WGS) entry which is preliminary data.</text>
</comment>
<protein>
    <submittedName>
        <fullName evidence="1">Uncharacterized protein</fullName>
    </submittedName>
</protein>
<proteinExistence type="predicted"/>
<accession>A0ABW5R8P4</accession>
<dbReference type="EMBL" id="JBHUMM010000010">
    <property type="protein sequence ID" value="MFD2671358.1"/>
    <property type="molecule type" value="Genomic_DNA"/>
</dbReference>